<keyword evidence="5" id="KW-1185">Reference proteome</keyword>
<dbReference type="RefSeq" id="WP_146963055.1">
    <property type="nucleotide sequence ID" value="NZ_CP042467.1"/>
</dbReference>
<dbReference type="Pfam" id="PF13458">
    <property type="entry name" value="Peripla_BP_6"/>
    <property type="match status" value="1"/>
</dbReference>
<name>A0A5B8XV70_9DELT</name>
<evidence type="ECO:0000259" key="3">
    <source>
        <dbReference type="Pfam" id="PF13458"/>
    </source>
</evidence>
<evidence type="ECO:0000256" key="2">
    <source>
        <dbReference type="ARBA" id="ARBA00022729"/>
    </source>
</evidence>
<comment type="similarity">
    <text evidence="1">Belongs to the leucine-binding protein family.</text>
</comment>
<keyword evidence="2" id="KW-0732">Signal</keyword>
<dbReference type="SUPFAM" id="SSF53822">
    <property type="entry name" value="Periplasmic binding protein-like I"/>
    <property type="match status" value="1"/>
</dbReference>
<feature type="domain" description="Leucine-binding protein" evidence="3">
    <location>
        <begin position="27"/>
        <end position="202"/>
    </location>
</feature>
<dbReference type="InterPro" id="IPR028082">
    <property type="entry name" value="Peripla_BP_I"/>
</dbReference>
<evidence type="ECO:0000313" key="5">
    <source>
        <dbReference type="Proteomes" id="UP000321595"/>
    </source>
</evidence>
<evidence type="ECO:0000256" key="1">
    <source>
        <dbReference type="ARBA" id="ARBA00010062"/>
    </source>
</evidence>
<dbReference type="PANTHER" id="PTHR30483">
    <property type="entry name" value="LEUCINE-SPECIFIC-BINDING PROTEIN"/>
    <property type="match status" value="1"/>
</dbReference>
<proteinExistence type="inferred from homology"/>
<dbReference type="EMBL" id="CP042467">
    <property type="protein sequence ID" value="QED29822.1"/>
    <property type="molecule type" value="Genomic_DNA"/>
</dbReference>
<dbReference type="Proteomes" id="UP000321595">
    <property type="component" value="Chromosome"/>
</dbReference>
<dbReference type="InterPro" id="IPR051010">
    <property type="entry name" value="BCAA_transport"/>
</dbReference>
<protein>
    <submittedName>
        <fullName evidence="4">Amino acid ABC transporter substrate-binding protein</fullName>
    </submittedName>
</protein>
<reference evidence="4 5" key="1">
    <citation type="submission" date="2019-08" db="EMBL/GenBank/DDBJ databases">
        <authorList>
            <person name="Liang Q."/>
        </authorList>
    </citation>
    <scope>NUCLEOTIDE SEQUENCE [LARGE SCALE GENOMIC DNA]</scope>
    <source>
        <strain evidence="4 5">V1718</strain>
    </source>
</reference>
<organism evidence="4 5">
    <name type="scientific">Microvenator marinus</name>
    <dbReference type="NCBI Taxonomy" id="2600177"/>
    <lineage>
        <taxon>Bacteria</taxon>
        <taxon>Deltaproteobacteria</taxon>
        <taxon>Bradymonadales</taxon>
        <taxon>Microvenatoraceae</taxon>
        <taxon>Microvenator</taxon>
    </lineage>
</organism>
<dbReference type="InterPro" id="IPR028081">
    <property type="entry name" value="Leu-bd"/>
</dbReference>
<dbReference type="AlphaFoldDB" id="A0A5B8XV70"/>
<dbReference type="CDD" id="cd06339">
    <property type="entry name" value="PBP1_YraM_LppC_lipoprotein-like"/>
    <property type="match status" value="1"/>
</dbReference>
<evidence type="ECO:0000313" key="4">
    <source>
        <dbReference type="EMBL" id="QED29822.1"/>
    </source>
</evidence>
<sequence length="389" mass="41752">MISRREFVGGAIAFGLTPQAFALAPRVRIGLLAPLSGEFSPLGQAIREAAELGAEEGGVILEILDTEADPLKAAECVKKLAALSVAACLGPIGVSESMAAAAHARRLGLPMVSLCPDPRVEESFGPKTVWRWRTSPEEDAAELVSKLDVELRGKRAAILAPKSDYGRSAARGFLRAWPDGNVTRYATYPLEKPNFRRALEELVGSRRWVGRDRKDLRPDRDGYVATGLRRQIDFDVLFIPDHHVNVSRILGFLPLVGIQNGDGGKGAAVQLLGLGGWRGETMALTGAKAAGAIILDSYGGSSQGGRAEELERLFDAKYGRFPTSLEAEVFDAVWWLSKVGKSGRAKVASEASALGEITGASGATRFVEGRIERESALFRMDIEGQVSPL</sequence>
<gene>
    <name evidence="4" type="ORF">FRD01_21830</name>
</gene>
<dbReference type="KEGG" id="bbae:FRD01_21830"/>
<dbReference type="Gene3D" id="3.40.50.2300">
    <property type="match status" value="4"/>
</dbReference>
<dbReference type="OrthoDB" id="5410879at2"/>
<accession>A0A5B8XV70</accession>